<evidence type="ECO:0000313" key="2">
    <source>
        <dbReference type="EMBL" id="KAF9779631.1"/>
    </source>
</evidence>
<dbReference type="OrthoDB" id="2269373at2759"/>
<feature type="domain" description="Zn(2)-C6 fungal-type" evidence="1">
    <location>
        <begin position="8"/>
        <end position="39"/>
    </location>
</feature>
<dbReference type="PROSITE" id="PS50048">
    <property type="entry name" value="ZN2_CY6_FUNGAL_2"/>
    <property type="match status" value="2"/>
</dbReference>
<dbReference type="GO" id="GO:0016831">
    <property type="term" value="F:carboxy-lyase activity"/>
    <property type="evidence" value="ECO:0007669"/>
    <property type="project" value="TreeGrafter"/>
</dbReference>
<dbReference type="GO" id="GO:0000981">
    <property type="term" value="F:DNA-binding transcription factor activity, RNA polymerase II-specific"/>
    <property type="evidence" value="ECO:0007669"/>
    <property type="project" value="InterPro"/>
</dbReference>
<feature type="domain" description="Zn(2)-C6 fungal-type" evidence="1">
    <location>
        <begin position="56"/>
        <end position="87"/>
    </location>
</feature>
<dbReference type="Proteomes" id="UP000736335">
    <property type="component" value="Unassembled WGS sequence"/>
</dbReference>
<dbReference type="PANTHER" id="PTHR43374">
    <property type="entry name" value="FLAVIN PRENYLTRANSFERASE"/>
    <property type="match status" value="1"/>
</dbReference>
<dbReference type="GO" id="GO:0008270">
    <property type="term" value="F:zinc ion binding"/>
    <property type="evidence" value="ECO:0007669"/>
    <property type="project" value="InterPro"/>
</dbReference>
<proteinExistence type="predicted"/>
<reference evidence="2" key="2">
    <citation type="submission" date="2020-11" db="EMBL/GenBank/DDBJ databases">
        <authorList>
            <consortium name="DOE Joint Genome Institute"/>
            <person name="Kuo A."/>
            <person name="Miyauchi S."/>
            <person name="Kiss E."/>
            <person name="Drula E."/>
            <person name="Kohler A."/>
            <person name="Sanchez-Garcia M."/>
            <person name="Andreopoulos B."/>
            <person name="Barry K.W."/>
            <person name="Bonito G."/>
            <person name="Buee M."/>
            <person name="Carver A."/>
            <person name="Chen C."/>
            <person name="Cichocki N."/>
            <person name="Clum A."/>
            <person name="Culley D."/>
            <person name="Crous P.W."/>
            <person name="Fauchery L."/>
            <person name="Girlanda M."/>
            <person name="Hayes R."/>
            <person name="Keri Z."/>
            <person name="Labutti K."/>
            <person name="Lipzen A."/>
            <person name="Lombard V."/>
            <person name="Magnuson J."/>
            <person name="Maillard F."/>
            <person name="Morin E."/>
            <person name="Murat C."/>
            <person name="Nolan M."/>
            <person name="Ohm R."/>
            <person name="Pangilinan J."/>
            <person name="Pereira M."/>
            <person name="Perotto S."/>
            <person name="Peter M."/>
            <person name="Riley R."/>
            <person name="Sitrit Y."/>
            <person name="Stielow B."/>
            <person name="Szollosi G."/>
            <person name="Zifcakova L."/>
            <person name="Stursova M."/>
            <person name="Spatafora J.W."/>
            <person name="Tedersoo L."/>
            <person name="Vaario L.-M."/>
            <person name="Yamada A."/>
            <person name="Yan M."/>
            <person name="Wang P."/>
            <person name="Xu J."/>
            <person name="Bruns T."/>
            <person name="Baldrian P."/>
            <person name="Vilgalys R."/>
            <person name="Henrissat B."/>
            <person name="Grigoriev I.V."/>
            <person name="Hibbett D."/>
            <person name="Nagy L.G."/>
            <person name="Martin F.M."/>
        </authorList>
    </citation>
    <scope>NUCLEOTIDE SEQUENCE</scope>
    <source>
        <strain evidence="2">UH-Tt-Lm1</strain>
    </source>
</reference>
<reference evidence="2" key="1">
    <citation type="journal article" date="2020" name="Nat. Commun.">
        <title>Large-scale genome sequencing of mycorrhizal fungi provides insights into the early evolution of symbiotic traits.</title>
        <authorList>
            <person name="Miyauchi S."/>
            <person name="Kiss E."/>
            <person name="Kuo A."/>
            <person name="Drula E."/>
            <person name="Kohler A."/>
            <person name="Sanchez-Garcia M."/>
            <person name="Morin E."/>
            <person name="Andreopoulos B."/>
            <person name="Barry K.W."/>
            <person name="Bonito G."/>
            <person name="Buee M."/>
            <person name="Carver A."/>
            <person name="Chen C."/>
            <person name="Cichocki N."/>
            <person name="Clum A."/>
            <person name="Culley D."/>
            <person name="Crous P.W."/>
            <person name="Fauchery L."/>
            <person name="Girlanda M."/>
            <person name="Hayes R.D."/>
            <person name="Keri Z."/>
            <person name="LaButti K."/>
            <person name="Lipzen A."/>
            <person name="Lombard V."/>
            <person name="Magnuson J."/>
            <person name="Maillard F."/>
            <person name="Murat C."/>
            <person name="Nolan M."/>
            <person name="Ohm R.A."/>
            <person name="Pangilinan J."/>
            <person name="Pereira M.F."/>
            <person name="Perotto S."/>
            <person name="Peter M."/>
            <person name="Pfister S."/>
            <person name="Riley R."/>
            <person name="Sitrit Y."/>
            <person name="Stielow J.B."/>
            <person name="Szollosi G."/>
            <person name="Zifcakova L."/>
            <person name="Stursova M."/>
            <person name="Spatafora J.W."/>
            <person name="Tedersoo L."/>
            <person name="Vaario L.M."/>
            <person name="Yamada A."/>
            <person name="Yan M."/>
            <person name="Wang P."/>
            <person name="Xu J."/>
            <person name="Bruns T."/>
            <person name="Baldrian P."/>
            <person name="Vilgalys R."/>
            <person name="Dunand C."/>
            <person name="Henrissat B."/>
            <person name="Grigoriev I.V."/>
            <person name="Hibbett D."/>
            <person name="Nagy L.G."/>
            <person name="Martin F.M."/>
        </authorList>
    </citation>
    <scope>NUCLEOTIDE SEQUENCE</scope>
    <source>
        <strain evidence="2">UH-Tt-Lm1</strain>
    </source>
</reference>
<comment type="caution">
    <text evidence="2">The sequence shown here is derived from an EMBL/GenBank/DDBJ whole genome shotgun (WGS) entry which is preliminary data.</text>
</comment>
<dbReference type="PANTHER" id="PTHR43374:SF1">
    <property type="entry name" value="FLAVIN PRENYLTRANSFERASE PAD1, MITOCHONDRIAL"/>
    <property type="match status" value="1"/>
</dbReference>
<dbReference type="EMBL" id="WIUZ02000019">
    <property type="protein sequence ID" value="KAF9779631.1"/>
    <property type="molecule type" value="Genomic_DNA"/>
</dbReference>
<accession>A0A9P6H787</accession>
<dbReference type="Gene3D" id="4.10.240.10">
    <property type="entry name" value="Zn(2)-C6 fungal-type DNA-binding domain"/>
    <property type="match status" value="2"/>
</dbReference>
<evidence type="ECO:0000313" key="3">
    <source>
        <dbReference type="Proteomes" id="UP000736335"/>
    </source>
</evidence>
<dbReference type="AlphaFoldDB" id="A0A9P6H787"/>
<dbReference type="SMART" id="SM00066">
    <property type="entry name" value="GAL4"/>
    <property type="match status" value="2"/>
</dbReference>
<name>A0A9P6H787_9AGAM</name>
<dbReference type="PROSITE" id="PS00463">
    <property type="entry name" value="ZN2_CY6_FUNGAL_1"/>
    <property type="match status" value="2"/>
</dbReference>
<dbReference type="InterPro" id="IPR001138">
    <property type="entry name" value="Zn2Cys6_DnaBD"/>
</dbReference>
<sequence>MSTKSRGACIACRTLKVKCVPGTRGCARCTALEIRDCRYAPVKKRGAGNVLGMNQACIPCRQKKSKCDAELPCATCVKKDRGAACTYDGSRSDNNVTLRPSRSPPRDVLALALSDSGDPGTSLPPPFDLHERPLTAPERLLWKYSADRSVVKRASGATEYPPSPVVSPLTTLPSTRFQTIPRPLQMPLLDIHPEHAQVSSVALNDMDMILYVFSPVSVARGTEGKVFGSRLKGLCQMHKLGLYFTQEKQAAILRGDTSNSVLHRNFVDSTQVMGMYLCAPKQTPYMVRLEASYVQRSWESLVELNQTNQERAKAQALVRVAHSAVILGFNAAAQLYFSKACKIIEKAKLQFLPEYGPPAEFSEEVREEASVLSQAIFLENYFYLTMGGPAPVKTAGIEKEFRLDLQRVYPCLFKICPLTMRTQSILLVRDAIHILNSPVDHKEKTSDQRKSCLHLVHALDTFSSALMENLEQFISIGDTCGVWMIWSCCIMCLAHLAALCHLMSQEEPALSTPMNGLYDLALGKLCNLSLEVRIEQYSHFDVLTGMSWKTALDTIEARIGLHAGSENEPLGPWKMTIEKAYADFRENIPAFEPDLFASLVFATDGRPEGSNFPNLIVPTERERYGL</sequence>
<gene>
    <name evidence="2" type="ORF">BJ322DRAFT_1168073</name>
</gene>
<evidence type="ECO:0000259" key="1">
    <source>
        <dbReference type="PROSITE" id="PS50048"/>
    </source>
</evidence>
<dbReference type="InterPro" id="IPR036864">
    <property type="entry name" value="Zn2-C6_fun-type_DNA-bd_sf"/>
</dbReference>
<protein>
    <recommendedName>
        <fullName evidence="1">Zn(2)-C6 fungal-type domain-containing protein</fullName>
    </recommendedName>
</protein>
<organism evidence="2 3">
    <name type="scientific">Thelephora terrestris</name>
    <dbReference type="NCBI Taxonomy" id="56493"/>
    <lineage>
        <taxon>Eukaryota</taxon>
        <taxon>Fungi</taxon>
        <taxon>Dikarya</taxon>
        <taxon>Basidiomycota</taxon>
        <taxon>Agaricomycotina</taxon>
        <taxon>Agaricomycetes</taxon>
        <taxon>Thelephorales</taxon>
        <taxon>Thelephoraceae</taxon>
        <taxon>Thelephora</taxon>
    </lineage>
</organism>
<dbReference type="Pfam" id="PF00172">
    <property type="entry name" value="Zn_clus"/>
    <property type="match status" value="2"/>
</dbReference>
<dbReference type="CDD" id="cd00067">
    <property type="entry name" value="GAL4"/>
    <property type="match status" value="2"/>
</dbReference>
<dbReference type="SUPFAM" id="SSF57701">
    <property type="entry name" value="Zn2/Cys6 DNA-binding domain"/>
    <property type="match status" value="2"/>
</dbReference>
<keyword evidence="3" id="KW-1185">Reference proteome</keyword>
<dbReference type="InterPro" id="IPR004507">
    <property type="entry name" value="UbiX-like"/>
</dbReference>